<evidence type="ECO:0000256" key="1">
    <source>
        <dbReference type="ARBA" id="ARBA00004141"/>
    </source>
</evidence>
<name>A0A0T5XC94_9BACT</name>
<evidence type="ECO:0000313" key="7">
    <source>
        <dbReference type="Proteomes" id="UP000005273"/>
    </source>
</evidence>
<dbReference type="STRING" id="592015.HMPREF1705_03098"/>
<evidence type="ECO:0000313" key="6">
    <source>
        <dbReference type="EMBL" id="KRT35844.1"/>
    </source>
</evidence>
<dbReference type="GO" id="GO:0005886">
    <property type="term" value="C:plasma membrane"/>
    <property type="evidence" value="ECO:0007669"/>
    <property type="project" value="TreeGrafter"/>
</dbReference>
<keyword evidence="3 5" id="KW-1133">Transmembrane helix</keyword>
<comment type="subcellular location">
    <subcellularLocation>
        <location evidence="1">Membrane</location>
        <topology evidence="1">Multi-pass membrane protein</topology>
    </subcellularLocation>
</comment>
<dbReference type="EMBL" id="ACJX03000001">
    <property type="protein sequence ID" value="KRT35844.1"/>
    <property type="molecule type" value="Genomic_DNA"/>
</dbReference>
<dbReference type="InterPro" id="IPR003339">
    <property type="entry name" value="ABC/ECF_trnsptr_transmembrane"/>
</dbReference>
<dbReference type="CDD" id="cd16914">
    <property type="entry name" value="EcfT"/>
    <property type="match status" value="1"/>
</dbReference>
<proteinExistence type="predicted"/>
<keyword evidence="4 5" id="KW-0472">Membrane</keyword>
<accession>A0A0T5XC94</accession>
<dbReference type="OrthoDB" id="8075495at2"/>
<keyword evidence="2 5" id="KW-0812">Transmembrane</keyword>
<dbReference type="eggNOG" id="COG0619">
    <property type="taxonomic scope" value="Bacteria"/>
</dbReference>
<gene>
    <name evidence="6" type="ORF">HMPREF1705_03098</name>
</gene>
<comment type="caution">
    <text evidence="6">The sequence shown here is derived from an EMBL/GenBank/DDBJ whole genome shotgun (WGS) entry which is preliminary data.</text>
</comment>
<reference evidence="7" key="1">
    <citation type="submission" date="2012-09" db="EMBL/GenBank/DDBJ databases">
        <authorList>
            <person name="Weinstock G."/>
            <person name="Sodergren E."/>
            <person name="Clifton S."/>
            <person name="Fulton L."/>
            <person name="Fulton B."/>
            <person name="Courtney L."/>
            <person name="Fronick C."/>
            <person name="Harrison M."/>
            <person name="Strong C."/>
            <person name="Farmer C."/>
            <person name="Delehaunty K."/>
            <person name="Markovic C."/>
            <person name="Hall O."/>
            <person name="Minx P."/>
            <person name="Tomlinson C."/>
            <person name="Mitreva M."/>
            <person name="Nelson J."/>
            <person name="Hou S."/>
            <person name="Wollam A."/>
            <person name="Pepin K.H."/>
            <person name="Johnson M."/>
            <person name="Bhonagiri V."/>
            <person name="Nash W.E."/>
            <person name="Suruliraj S."/>
            <person name="Warren W."/>
            <person name="Chinwalla A."/>
            <person name="Mardis E.R."/>
            <person name="Wilson R.K."/>
        </authorList>
    </citation>
    <scope>NUCLEOTIDE SEQUENCE [LARGE SCALE GENOMIC DNA]</scope>
    <source>
        <strain evidence="7">OS1</strain>
    </source>
</reference>
<keyword evidence="7" id="KW-1185">Reference proteome</keyword>
<feature type="transmembrane region" description="Helical" evidence="5">
    <location>
        <begin position="73"/>
        <end position="91"/>
    </location>
</feature>
<dbReference type="Proteomes" id="UP000005273">
    <property type="component" value="Unassembled WGS sequence"/>
</dbReference>
<sequence>MHFLEHLSLGQYVPAKSFIHSLDPRSKVLAVMFLITSVFLANTTLWPYVIWFVLIVIISALSNISFKTVVTSTRPVLILIVFTLAINLLFADGRELFRIAFISITEEGLLTGIKMGLRLFYLVLFANITMMTTSPIELSDGIESLLSPFKRYGLPAHEFAMMMTIALRFIPTLLDETDRIMKAQLARGADLDSGGIIKRFKALIPVLVPLFVIVFQRAEELAVAMEARCYRGDYGRSRMRPLVWGACDSLYLSAILFISASGVILDRWIL</sequence>
<protein>
    <submittedName>
        <fullName evidence="6">Cobalt transport protein</fullName>
    </submittedName>
</protein>
<feature type="transmembrane region" description="Helical" evidence="5">
    <location>
        <begin position="28"/>
        <end position="61"/>
    </location>
</feature>
<feature type="transmembrane region" description="Helical" evidence="5">
    <location>
        <begin position="242"/>
        <end position="265"/>
    </location>
</feature>
<organism evidence="6 7">
    <name type="scientific">Acetomicrobium hydrogeniformans ATCC BAA-1850</name>
    <dbReference type="NCBI Taxonomy" id="592015"/>
    <lineage>
        <taxon>Bacteria</taxon>
        <taxon>Thermotogati</taxon>
        <taxon>Synergistota</taxon>
        <taxon>Synergistia</taxon>
        <taxon>Synergistales</taxon>
        <taxon>Acetomicrobiaceae</taxon>
        <taxon>Acetomicrobium</taxon>
    </lineage>
</organism>
<dbReference type="Pfam" id="PF02361">
    <property type="entry name" value="CbiQ"/>
    <property type="match status" value="1"/>
</dbReference>
<dbReference type="RefSeq" id="WP_009201454.1">
    <property type="nucleotide sequence ID" value="NZ_ACJX03000001.1"/>
</dbReference>
<dbReference type="PANTHER" id="PTHR33514">
    <property type="entry name" value="PROTEIN ABCI12, CHLOROPLASTIC"/>
    <property type="match status" value="1"/>
</dbReference>
<dbReference type="PANTHER" id="PTHR33514:SF13">
    <property type="entry name" value="PROTEIN ABCI12, CHLOROPLASTIC"/>
    <property type="match status" value="1"/>
</dbReference>
<evidence type="ECO:0000256" key="4">
    <source>
        <dbReference type="ARBA" id="ARBA00023136"/>
    </source>
</evidence>
<evidence type="ECO:0000256" key="2">
    <source>
        <dbReference type="ARBA" id="ARBA00022692"/>
    </source>
</evidence>
<evidence type="ECO:0000256" key="3">
    <source>
        <dbReference type="ARBA" id="ARBA00022989"/>
    </source>
</evidence>
<dbReference type="AlphaFoldDB" id="A0A0T5XC94"/>
<evidence type="ECO:0000256" key="5">
    <source>
        <dbReference type="SAM" id="Phobius"/>
    </source>
</evidence>